<dbReference type="GO" id="GO:0003677">
    <property type="term" value="F:DNA binding"/>
    <property type="evidence" value="ECO:0007669"/>
    <property type="project" value="InterPro"/>
</dbReference>
<dbReference type="PANTHER" id="PTHR23022">
    <property type="entry name" value="TRANSPOSABLE ELEMENT-RELATED"/>
    <property type="match status" value="1"/>
</dbReference>
<proteinExistence type="predicted"/>
<feature type="domain" description="Transposase Tc1-like" evidence="2">
    <location>
        <begin position="76"/>
        <end position="143"/>
    </location>
</feature>
<keyword evidence="5" id="KW-1185">Reference proteome</keyword>
<dbReference type="EMBL" id="GG678592">
    <property type="protein sequence ID" value="EER09055.1"/>
    <property type="molecule type" value="Genomic_DNA"/>
</dbReference>
<dbReference type="Gene3D" id="3.30.420.10">
    <property type="entry name" value="Ribonuclease H-like superfamily/Ribonuclease H"/>
    <property type="match status" value="1"/>
</dbReference>
<dbReference type="PANTHER" id="PTHR23022:SF129">
    <property type="entry name" value="TRANSPOSABLE ELEMENT TC3 TRANSPOSASE"/>
    <property type="match status" value="1"/>
</dbReference>
<dbReference type="Pfam" id="PF01498">
    <property type="entry name" value="HTH_Tnp_Tc3_2"/>
    <property type="match status" value="1"/>
</dbReference>
<dbReference type="InterPro" id="IPR038717">
    <property type="entry name" value="Tc1-like_DDE_dom"/>
</dbReference>
<dbReference type="InterPro" id="IPR036397">
    <property type="entry name" value="RNaseH_sf"/>
</dbReference>
<dbReference type="OrthoDB" id="78686at2759"/>
<evidence type="ECO:0000256" key="1">
    <source>
        <dbReference type="SAM" id="MobiDB-lite"/>
    </source>
</evidence>
<feature type="domain" description="Tc1-like transposase DDE" evidence="3">
    <location>
        <begin position="153"/>
        <end position="286"/>
    </location>
</feature>
<gene>
    <name evidence="4" type="ORF">Pmar_PMAR021704</name>
</gene>
<organism evidence="5">
    <name type="scientific">Perkinsus marinus (strain ATCC 50983 / TXsc)</name>
    <dbReference type="NCBI Taxonomy" id="423536"/>
    <lineage>
        <taxon>Eukaryota</taxon>
        <taxon>Sar</taxon>
        <taxon>Alveolata</taxon>
        <taxon>Perkinsozoa</taxon>
        <taxon>Perkinsea</taxon>
        <taxon>Perkinsida</taxon>
        <taxon>Perkinsidae</taxon>
        <taxon>Perkinsus</taxon>
    </lineage>
</organism>
<dbReference type="InParanoid" id="C5L2G1"/>
<accession>C5L2G1</accession>
<dbReference type="AlphaFoldDB" id="C5L2G1"/>
<dbReference type="SUPFAM" id="SSF46689">
    <property type="entry name" value="Homeodomain-like"/>
    <property type="match status" value="1"/>
</dbReference>
<dbReference type="InterPro" id="IPR052338">
    <property type="entry name" value="Transposase_5"/>
</dbReference>
<protein>
    <submittedName>
        <fullName evidence="4">Transposable element Tc3 transposase, putative</fullName>
    </submittedName>
</protein>
<dbReference type="GeneID" id="9065141"/>
<evidence type="ECO:0000259" key="2">
    <source>
        <dbReference type="Pfam" id="PF01498"/>
    </source>
</evidence>
<dbReference type="GO" id="GO:0006313">
    <property type="term" value="P:DNA transposition"/>
    <property type="evidence" value="ECO:0007669"/>
    <property type="project" value="InterPro"/>
</dbReference>
<sequence>MPRAKAVTPHTQELIRIMGSTRLPSGEAKYTHSEIASCHGVSRPVVSKILAKAPQTYPPQPPERRGRKPVLSDRQKRHIMREFAKDPDVRCTKIVRICKLSVSPQTVRRFLRSSGAAYAKIPAAPRLIPAHKAARVSFASEHLLAETDFSTWIFSDEKRFNLDGPDGLRYRWMFPGQEKAVLSKRAFGGGSIMVWGGIAGSHKVALLEIQSNMNSEVYQSMLEMNLLPFLEAGEEEGIEYTFQQDNARPHVSSSTKEWLARNGVATVQWPAVSPDLNCIKHCWGRMALAVYGGGRGPYSTKDVLRQAIFEVWDDLTPEDISTLTKSTRSRCVEAIKCQGGPTRYC</sequence>
<evidence type="ECO:0000313" key="4">
    <source>
        <dbReference type="EMBL" id="EER09055.1"/>
    </source>
</evidence>
<dbReference type="InterPro" id="IPR009057">
    <property type="entry name" value="Homeodomain-like_sf"/>
</dbReference>
<evidence type="ECO:0000259" key="3">
    <source>
        <dbReference type="Pfam" id="PF13358"/>
    </source>
</evidence>
<dbReference type="OMA" id="PMENINR"/>
<feature type="region of interest" description="Disordered" evidence="1">
    <location>
        <begin position="54"/>
        <end position="74"/>
    </location>
</feature>
<dbReference type="InterPro" id="IPR002492">
    <property type="entry name" value="Transposase_Tc1-like"/>
</dbReference>
<dbReference type="RefSeq" id="XP_002777239.1">
    <property type="nucleotide sequence ID" value="XM_002777193.1"/>
</dbReference>
<evidence type="ECO:0000313" key="5">
    <source>
        <dbReference type="Proteomes" id="UP000007800"/>
    </source>
</evidence>
<reference evidence="4 5" key="1">
    <citation type="submission" date="2008-07" db="EMBL/GenBank/DDBJ databases">
        <authorList>
            <person name="El-Sayed N."/>
            <person name="Caler E."/>
            <person name="Inman J."/>
            <person name="Amedeo P."/>
            <person name="Hass B."/>
            <person name="Wortman J."/>
        </authorList>
    </citation>
    <scope>NUCLEOTIDE SEQUENCE [LARGE SCALE GENOMIC DNA]</scope>
    <source>
        <strain evidence="5">ATCC 50983 / TXsc</strain>
    </source>
</reference>
<name>C5L2G1_PERM5</name>
<dbReference type="Proteomes" id="UP000007800">
    <property type="component" value="Unassembled WGS sequence"/>
</dbReference>
<dbReference type="Pfam" id="PF13358">
    <property type="entry name" value="DDE_3"/>
    <property type="match status" value="1"/>
</dbReference>
<dbReference type="GO" id="GO:0015074">
    <property type="term" value="P:DNA integration"/>
    <property type="evidence" value="ECO:0007669"/>
    <property type="project" value="InterPro"/>
</dbReference>